<evidence type="ECO:0000313" key="2">
    <source>
        <dbReference type="EMBL" id="KAG7440519.1"/>
    </source>
</evidence>
<dbReference type="RefSeq" id="XP_043034019.1">
    <property type="nucleotide sequence ID" value="XM_043177950.1"/>
</dbReference>
<dbReference type="Proteomes" id="UP000812287">
    <property type="component" value="Unassembled WGS sequence"/>
</dbReference>
<sequence>MARIMVKRVKYVNGIPCANLDELLAIFEKDKRLPSVMCGSGGEEDLQPEIVEEDEEIEVESEEEDIRAVEPPAPATPLLSNRRIISPEPDSFDIPSSLLVRGGDKSSSRALQNSLPHSKDAYISAQKLPLRIFLHVNVSMAFASNPPFVFHPPAFPYNANPSPYTLLCLRCLAQPALEDSSRVYRADMDSSRSLHWNL</sequence>
<feature type="region of interest" description="Disordered" evidence="1">
    <location>
        <begin position="61"/>
        <end position="87"/>
    </location>
</feature>
<reference evidence="2" key="1">
    <citation type="submission" date="2020-11" db="EMBL/GenBank/DDBJ databases">
        <title>Adaptations for nitrogen fixation in a non-lichenized fungal sporocarp promotes dispersal by wood-feeding termites.</title>
        <authorList>
            <consortium name="DOE Joint Genome Institute"/>
            <person name="Koch R.A."/>
            <person name="Yoon G."/>
            <person name="Arayal U."/>
            <person name="Lail K."/>
            <person name="Amirebrahimi M."/>
            <person name="Labutti K."/>
            <person name="Lipzen A."/>
            <person name="Riley R."/>
            <person name="Barry K."/>
            <person name="Henrissat B."/>
            <person name="Grigoriev I.V."/>
            <person name="Herr J.R."/>
            <person name="Aime M.C."/>
        </authorList>
    </citation>
    <scope>NUCLEOTIDE SEQUENCE</scope>
    <source>
        <strain evidence="2">MCA 3950</strain>
    </source>
</reference>
<keyword evidence="3" id="KW-1185">Reference proteome</keyword>
<evidence type="ECO:0000256" key="1">
    <source>
        <dbReference type="SAM" id="MobiDB-lite"/>
    </source>
</evidence>
<dbReference type="AlphaFoldDB" id="A0A9P7VIE5"/>
<dbReference type="OrthoDB" id="3257151at2759"/>
<comment type="caution">
    <text evidence="2">The sequence shown here is derived from an EMBL/GenBank/DDBJ whole genome shotgun (WGS) entry which is preliminary data.</text>
</comment>
<evidence type="ECO:0000313" key="3">
    <source>
        <dbReference type="Proteomes" id="UP000812287"/>
    </source>
</evidence>
<name>A0A9P7VIE5_9AGAR</name>
<dbReference type="EMBL" id="MU250570">
    <property type="protein sequence ID" value="KAG7440519.1"/>
    <property type="molecule type" value="Genomic_DNA"/>
</dbReference>
<protein>
    <submittedName>
        <fullName evidence="2">Uncharacterized protein</fullName>
    </submittedName>
</protein>
<gene>
    <name evidence="2" type="ORF">BT62DRAFT_1012598</name>
</gene>
<organism evidence="2 3">
    <name type="scientific">Guyanagaster necrorhizus</name>
    <dbReference type="NCBI Taxonomy" id="856835"/>
    <lineage>
        <taxon>Eukaryota</taxon>
        <taxon>Fungi</taxon>
        <taxon>Dikarya</taxon>
        <taxon>Basidiomycota</taxon>
        <taxon>Agaricomycotina</taxon>
        <taxon>Agaricomycetes</taxon>
        <taxon>Agaricomycetidae</taxon>
        <taxon>Agaricales</taxon>
        <taxon>Marasmiineae</taxon>
        <taxon>Physalacriaceae</taxon>
        <taxon>Guyanagaster</taxon>
    </lineage>
</organism>
<proteinExistence type="predicted"/>
<dbReference type="GeneID" id="66100237"/>
<accession>A0A9P7VIE5</accession>